<dbReference type="SUPFAM" id="SSF54975">
    <property type="entry name" value="Acylphosphatase/BLUF domain-like"/>
    <property type="match status" value="1"/>
</dbReference>
<sequence length="406" mass="45664">MLTTLIYRSLMSPDFQQDCLHTLVDEALGKNNACHVTGVLLFDGSAFFQVLEGEESVINALFGRISADMRHGSVVQLMQDYAAYRRFHDTGMRLFDLRSQTADAILEDIRTLSHFRGDCPQDDRIFRFVMTFLAYRGRHTIPAEFSALQWDREGKELFTLTQWPHRDPEHPCQFALQPIVEALTGRISSYEALIRSPSGASPAEMFESVPVDRLYNFDLETKAYAFMLGGRMLKCSEKLSVNLLPGVLHSVPGAVATLIKQIRAAGLRPDQVIIEVTETEVITEPRAFYQALKELRIAGIGLAIDDFGAGYSGLTLLARFQPDKIKIDMALIEDIHISGVKQAIVRAIVQCCDDLGIHVVAEGVEKMEEWCWLEFAGIHLFQGFLFSRPSLNDVGHIRWPVRIQAT</sequence>
<comment type="caution">
    <text evidence="3">The sequence shown here is derived from an EMBL/GenBank/DDBJ whole genome shotgun (WGS) entry which is preliminary data.</text>
</comment>
<name>A0ABU6JW51_9GAMM</name>
<dbReference type="InterPro" id="IPR036046">
    <property type="entry name" value="Acylphosphatase-like_dom_sf"/>
</dbReference>
<dbReference type="Gene3D" id="3.30.70.100">
    <property type="match status" value="1"/>
</dbReference>
<dbReference type="Pfam" id="PF00563">
    <property type="entry name" value="EAL"/>
    <property type="match status" value="1"/>
</dbReference>
<organism evidence="3 4">
    <name type="scientific">Brenneria populi</name>
    <dbReference type="NCBI Taxonomy" id="1505588"/>
    <lineage>
        <taxon>Bacteria</taxon>
        <taxon>Pseudomonadati</taxon>
        <taxon>Pseudomonadota</taxon>
        <taxon>Gammaproteobacteria</taxon>
        <taxon>Enterobacterales</taxon>
        <taxon>Pectobacteriaceae</taxon>
        <taxon>Brenneria</taxon>
    </lineage>
</organism>
<feature type="domain" description="BLUF" evidence="2">
    <location>
        <begin position="2"/>
        <end position="93"/>
    </location>
</feature>
<feature type="domain" description="EAL" evidence="1">
    <location>
        <begin position="153"/>
        <end position="403"/>
    </location>
</feature>
<proteinExistence type="predicted"/>
<evidence type="ECO:0000313" key="4">
    <source>
        <dbReference type="Proteomes" id="UP001309705"/>
    </source>
</evidence>
<dbReference type="RefSeq" id="WP_327619675.1">
    <property type="nucleotide sequence ID" value="NZ_JAYWTM010000031.1"/>
</dbReference>
<dbReference type="EMBL" id="JAYWTM010000031">
    <property type="protein sequence ID" value="MEC5344924.1"/>
    <property type="molecule type" value="Genomic_DNA"/>
</dbReference>
<reference evidence="3 4" key="1">
    <citation type="journal article" date="2017" name="Int. J. Syst. Evol. Microbiol.">
        <title>Brenneria populi subsp. brevivirga subsp. nov. isolated from symptomatic bark of Populus x euramericana canker, and description of Brenneria populi subsp. populi subsp. nov.</title>
        <authorList>
            <person name="Zheng M.H."/>
            <person name="Piao C.G."/>
            <person name="Xue H."/>
            <person name="Guo M.W."/>
            <person name="Li Y."/>
        </authorList>
    </citation>
    <scope>NUCLEOTIDE SEQUENCE [LARGE SCALE GENOMIC DNA]</scope>
    <source>
        <strain evidence="3 4">D9-5</strain>
    </source>
</reference>
<dbReference type="SMART" id="SM00052">
    <property type="entry name" value="EAL"/>
    <property type="match status" value="1"/>
</dbReference>
<gene>
    <name evidence="3" type="ORF">VSX58_20215</name>
</gene>
<dbReference type="InterPro" id="IPR007024">
    <property type="entry name" value="BLUF_domain"/>
</dbReference>
<dbReference type="Proteomes" id="UP001309705">
    <property type="component" value="Unassembled WGS sequence"/>
</dbReference>
<evidence type="ECO:0000259" key="1">
    <source>
        <dbReference type="PROSITE" id="PS50883"/>
    </source>
</evidence>
<dbReference type="PROSITE" id="PS50925">
    <property type="entry name" value="BLUF"/>
    <property type="match status" value="1"/>
</dbReference>
<protein>
    <submittedName>
        <fullName evidence="3">Diguanylate phosphodiesterase</fullName>
    </submittedName>
</protein>
<dbReference type="CDD" id="cd01948">
    <property type="entry name" value="EAL"/>
    <property type="match status" value="1"/>
</dbReference>
<keyword evidence="4" id="KW-1185">Reference proteome</keyword>
<dbReference type="SUPFAM" id="SSF141868">
    <property type="entry name" value="EAL domain-like"/>
    <property type="match status" value="1"/>
</dbReference>
<dbReference type="PANTHER" id="PTHR33121">
    <property type="entry name" value="CYCLIC DI-GMP PHOSPHODIESTERASE PDEF"/>
    <property type="match status" value="1"/>
</dbReference>
<dbReference type="PANTHER" id="PTHR33121:SF15">
    <property type="entry name" value="BLUE LIGHT- AND TEMPERATURE-REGULATED ANTIREPRESSOR BLUF"/>
    <property type="match status" value="1"/>
</dbReference>
<evidence type="ECO:0000313" key="3">
    <source>
        <dbReference type="EMBL" id="MEC5344924.1"/>
    </source>
</evidence>
<dbReference type="Gene3D" id="3.20.20.450">
    <property type="entry name" value="EAL domain"/>
    <property type="match status" value="1"/>
</dbReference>
<dbReference type="SMART" id="SM01034">
    <property type="entry name" value="BLUF"/>
    <property type="match status" value="1"/>
</dbReference>
<evidence type="ECO:0000259" key="2">
    <source>
        <dbReference type="PROSITE" id="PS50925"/>
    </source>
</evidence>
<dbReference type="InterPro" id="IPR035919">
    <property type="entry name" value="EAL_sf"/>
</dbReference>
<dbReference type="InterPro" id="IPR050706">
    <property type="entry name" value="Cyclic-di-GMP_PDE-like"/>
</dbReference>
<dbReference type="InterPro" id="IPR001633">
    <property type="entry name" value="EAL_dom"/>
</dbReference>
<dbReference type="PROSITE" id="PS50883">
    <property type="entry name" value="EAL"/>
    <property type="match status" value="1"/>
</dbReference>
<dbReference type="Pfam" id="PF04940">
    <property type="entry name" value="BLUF"/>
    <property type="match status" value="1"/>
</dbReference>
<accession>A0ABU6JW51</accession>